<feature type="transmembrane region" description="Helical" evidence="2">
    <location>
        <begin position="588"/>
        <end position="608"/>
    </location>
</feature>
<feature type="transmembrane region" description="Helical" evidence="2">
    <location>
        <begin position="479"/>
        <end position="500"/>
    </location>
</feature>
<evidence type="ECO:0000256" key="1">
    <source>
        <dbReference type="SAM" id="MobiDB-lite"/>
    </source>
</evidence>
<comment type="caution">
    <text evidence="3">The sequence shown here is derived from an EMBL/GenBank/DDBJ whole genome shotgun (WGS) entry which is preliminary data.</text>
</comment>
<dbReference type="AlphaFoldDB" id="A0A851GT10"/>
<sequence>MKEAQERLIDAVTDGWTDEEHRLMAREWFVGKTDTMDVSGLDAVAERLEQRRSRSSRLLVGVAGLVVVVCMWLIVSEGYRTVKMVQKQRFLLGGVWSDHSAARSADFGEGLSAEDQLLLFGDPLGVKASDRWVALWESDPKNPAYYVEYAMAYGTDYDRLPKDFLSVTNKIDPGNGWYEVVAAGYLSDGAVKSRPKPSGRGASGHRSKKERTEERIRKKNLKTEWDVLDQSKVDQVLALLKSASDKERFTSHQEELLLARIRLLPKAVDMVSNLHRVAYMADTPIHGFKIMRVAEVIAAEAYRCELEKDREALKALVPLWDDWVSHMNASSLFLVDSLIAKACLSVPLVNMRVAAEACDLPDVADRMHQIQEAMNDWFRIRESEENDESRDFILRKAGTLQSYSLGAVSKQAKKPRVLTNEDLKPGRMTDHSFAGRLMSVVACLLCLLLGLGVWAYRFRYGAFVREISRRMAGVLNTHDWCWILGGGVMLPWFYYGWVLFYSPCSAWNEGAGMTFYLQPAGQFVAMLLMMTFSSMVLIRWRLSKSLAFMHFTPKWVAWIPAILCVLLVPMIGMILWQWGGHSWLMLGINWGGGTVVLWLLVVLCRAIFGKKKKAIERVMVSRVFVSVFLWMSLIMLVNMWINHRQERYWFGQDWTMQMTDESNGFGGYEHQVHQQMKKEIQEVLDSTKTVEE</sequence>
<feature type="transmembrane region" description="Helical" evidence="2">
    <location>
        <begin position="620"/>
        <end position="641"/>
    </location>
</feature>
<protein>
    <submittedName>
        <fullName evidence="3">Uncharacterized protein</fullName>
    </submittedName>
</protein>
<gene>
    <name evidence="3" type="ORF">HW115_17375</name>
</gene>
<feature type="transmembrane region" description="Helical" evidence="2">
    <location>
        <begin position="555"/>
        <end position="576"/>
    </location>
</feature>
<accession>A0A851GT10</accession>
<feature type="transmembrane region" description="Helical" evidence="2">
    <location>
        <begin position="437"/>
        <end position="458"/>
    </location>
</feature>
<keyword evidence="2" id="KW-0472">Membrane</keyword>
<evidence type="ECO:0000256" key="2">
    <source>
        <dbReference type="SAM" id="Phobius"/>
    </source>
</evidence>
<dbReference type="RefSeq" id="WP_178934414.1">
    <property type="nucleotide sequence ID" value="NZ_JACBAZ010000011.1"/>
</dbReference>
<keyword evidence="2" id="KW-0812">Transmembrane</keyword>
<organism evidence="3 4">
    <name type="scientific">Oceaniferula marina</name>
    <dbReference type="NCBI Taxonomy" id="2748318"/>
    <lineage>
        <taxon>Bacteria</taxon>
        <taxon>Pseudomonadati</taxon>
        <taxon>Verrucomicrobiota</taxon>
        <taxon>Verrucomicrobiia</taxon>
        <taxon>Verrucomicrobiales</taxon>
        <taxon>Verrucomicrobiaceae</taxon>
        <taxon>Oceaniferula</taxon>
    </lineage>
</organism>
<dbReference type="EMBL" id="JACBAZ010000011">
    <property type="protein sequence ID" value="NWK57394.1"/>
    <property type="molecule type" value="Genomic_DNA"/>
</dbReference>
<keyword evidence="4" id="KW-1185">Reference proteome</keyword>
<feature type="transmembrane region" description="Helical" evidence="2">
    <location>
        <begin position="58"/>
        <end position="75"/>
    </location>
</feature>
<name>A0A851GT10_9BACT</name>
<dbReference type="Proteomes" id="UP000557872">
    <property type="component" value="Unassembled WGS sequence"/>
</dbReference>
<feature type="transmembrane region" description="Helical" evidence="2">
    <location>
        <begin position="520"/>
        <end position="543"/>
    </location>
</feature>
<evidence type="ECO:0000313" key="3">
    <source>
        <dbReference type="EMBL" id="NWK57394.1"/>
    </source>
</evidence>
<evidence type="ECO:0000313" key="4">
    <source>
        <dbReference type="Proteomes" id="UP000557872"/>
    </source>
</evidence>
<keyword evidence="2" id="KW-1133">Transmembrane helix</keyword>
<feature type="compositionally biased region" description="Basic residues" evidence="1">
    <location>
        <begin position="193"/>
        <end position="209"/>
    </location>
</feature>
<reference evidence="3 4" key="1">
    <citation type="submission" date="2020-07" db="EMBL/GenBank/DDBJ databases">
        <title>Roseicoccus Jingziensis gen. nov., sp. nov., isolated from coastal seawater.</title>
        <authorList>
            <person name="Feng X."/>
        </authorList>
    </citation>
    <scope>NUCLEOTIDE SEQUENCE [LARGE SCALE GENOMIC DNA]</scope>
    <source>
        <strain evidence="3 4">N1E253</strain>
    </source>
</reference>
<proteinExistence type="predicted"/>
<feature type="region of interest" description="Disordered" evidence="1">
    <location>
        <begin position="191"/>
        <end position="216"/>
    </location>
</feature>